<dbReference type="HAMAP" id="MF_00973">
    <property type="entry name" value="Gluconeogen_factor"/>
    <property type="match status" value="1"/>
</dbReference>
<evidence type="ECO:0000313" key="4">
    <source>
        <dbReference type="Proteomes" id="UP000470875"/>
    </source>
</evidence>
<dbReference type="GO" id="GO:0008360">
    <property type="term" value="P:regulation of cell shape"/>
    <property type="evidence" value="ECO:0007669"/>
    <property type="project" value="UniProtKB-UniRule"/>
</dbReference>
<sequence>MSLLDSQGWPVRGEAGQKVVAFGGGHGLSATLKALRHLTHQLTAVVTVADDGGSSGRLREEMGVLPPGDLRMALASLCDDSEWGLTWRDLMQLRFKTGGPLTDHALGNLLITGLWQMFDDPVVGLDWVGRLLQAHGQVMPMSSVPVDIEADVIFEGETRVVRGQSEVATTGHRITDVRLLPEHPPVPSAVIEATAEAEWVVLGPGSWYTSVLPHLLVEDLHRALVTTAAHRALVLNLAPQSGETDGFSPADHVRVVHSYAPDFKLDIVIADPTAVDDVDDLVEACELLGARLLLRQVRTGSGLPVHDPLRLAAAFRDAFDGYLGEVGESEAWLS</sequence>
<dbReference type="NCBIfam" id="TIGR01826">
    <property type="entry name" value="CofD_related"/>
    <property type="match status" value="1"/>
</dbReference>
<gene>
    <name evidence="3" type="primary">yvcK</name>
    <name evidence="3" type="ORF">FYJ24_04195</name>
</gene>
<dbReference type="InterPro" id="IPR002882">
    <property type="entry name" value="CofD"/>
</dbReference>
<dbReference type="RefSeq" id="WP_154543898.1">
    <property type="nucleotide sequence ID" value="NZ_VULO01000004.1"/>
</dbReference>
<comment type="function">
    <text evidence="2">Required for morphogenesis under gluconeogenic growth conditions.</text>
</comment>
<evidence type="ECO:0000256" key="2">
    <source>
        <dbReference type="HAMAP-Rule" id="MF_00973"/>
    </source>
</evidence>
<dbReference type="PANTHER" id="PTHR30135:SF3">
    <property type="entry name" value="GLUCONEOGENESIS FACTOR-RELATED"/>
    <property type="match status" value="1"/>
</dbReference>
<dbReference type="AlphaFoldDB" id="A0A6N7W754"/>
<keyword evidence="1 2" id="KW-0963">Cytoplasm</keyword>
<organism evidence="3 4">
    <name type="scientific">Scrofimicrobium canadense</name>
    <dbReference type="NCBI Taxonomy" id="2652290"/>
    <lineage>
        <taxon>Bacteria</taxon>
        <taxon>Bacillati</taxon>
        <taxon>Actinomycetota</taxon>
        <taxon>Actinomycetes</taxon>
        <taxon>Actinomycetales</taxon>
        <taxon>Actinomycetaceae</taxon>
        <taxon>Scrofimicrobium</taxon>
    </lineage>
</organism>
<dbReference type="InterPro" id="IPR010119">
    <property type="entry name" value="Gluconeogen_factor"/>
</dbReference>
<protein>
    <recommendedName>
        <fullName evidence="2">Putative gluconeogenesis factor</fullName>
    </recommendedName>
</protein>
<dbReference type="Pfam" id="PF01933">
    <property type="entry name" value="CofD"/>
    <property type="match status" value="1"/>
</dbReference>
<dbReference type="Proteomes" id="UP000470875">
    <property type="component" value="Unassembled WGS sequence"/>
</dbReference>
<comment type="similarity">
    <text evidence="2">Belongs to the gluconeogenesis factor family.</text>
</comment>
<proteinExistence type="inferred from homology"/>
<dbReference type="EMBL" id="VULO01000004">
    <property type="protein sequence ID" value="MSS83978.1"/>
    <property type="molecule type" value="Genomic_DNA"/>
</dbReference>
<dbReference type="CDD" id="cd07187">
    <property type="entry name" value="YvcK_like"/>
    <property type="match status" value="1"/>
</dbReference>
<comment type="caution">
    <text evidence="3">The sequence shown here is derived from an EMBL/GenBank/DDBJ whole genome shotgun (WGS) entry which is preliminary data.</text>
</comment>
<dbReference type="GO" id="GO:0005737">
    <property type="term" value="C:cytoplasm"/>
    <property type="evidence" value="ECO:0007669"/>
    <property type="project" value="UniProtKB-SubCell"/>
</dbReference>
<evidence type="ECO:0000313" key="3">
    <source>
        <dbReference type="EMBL" id="MSS83978.1"/>
    </source>
</evidence>
<dbReference type="PANTHER" id="PTHR30135">
    <property type="entry name" value="UNCHARACTERIZED PROTEIN YVCK-RELATED"/>
    <property type="match status" value="1"/>
</dbReference>
<dbReference type="GO" id="GO:0043743">
    <property type="term" value="F:LPPG:FO 2-phospho-L-lactate transferase activity"/>
    <property type="evidence" value="ECO:0007669"/>
    <property type="project" value="InterPro"/>
</dbReference>
<evidence type="ECO:0000256" key="1">
    <source>
        <dbReference type="ARBA" id="ARBA00022490"/>
    </source>
</evidence>
<accession>A0A6N7W754</accession>
<dbReference type="SUPFAM" id="SSF142338">
    <property type="entry name" value="CofD-like"/>
    <property type="match status" value="1"/>
</dbReference>
<comment type="subcellular location">
    <subcellularLocation>
        <location evidence="2">Cytoplasm</location>
    </subcellularLocation>
</comment>
<dbReference type="InterPro" id="IPR038136">
    <property type="entry name" value="CofD-like_dom_sf"/>
</dbReference>
<name>A0A6N7W754_9ACTO</name>
<reference evidence="3 4" key="1">
    <citation type="submission" date="2019-08" db="EMBL/GenBank/DDBJ databases">
        <title>In-depth cultivation of the pig gut microbiome towards novel bacterial diversity and tailored functional studies.</title>
        <authorList>
            <person name="Wylensek D."/>
            <person name="Hitch T.C.A."/>
            <person name="Clavel T."/>
        </authorList>
    </citation>
    <scope>NUCLEOTIDE SEQUENCE [LARGE SCALE GENOMIC DNA]</scope>
    <source>
        <strain evidence="3 4">WB03_NA08</strain>
    </source>
</reference>
<keyword evidence="4" id="KW-1185">Reference proteome</keyword>
<dbReference type="Gene3D" id="3.40.50.10680">
    <property type="entry name" value="CofD-like domains"/>
    <property type="match status" value="1"/>
</dbReference>